<feature type="region of interest" description="Disordered" evidence="2">
    <location>
        <begin position="1"/>
        <end position="117"/>
    </location>
</feature>
<dbReference type="AlphaFoldDB" id="A0A392N6N0"/>
<organism evidence="3 4">
    <name type="scientific">Trifolium medium</name>
    <dbReference type="NCBI Taxonomy" id="97028"/>
    <lineage>
        <taxon>Eukaryota</taxon>
        <taxon>Viridiplantae</taxon>
        <taxon>Streptophyta</taxon>
        <taxon>Embryophyta</taxon>
        <taxon>Tracheophyta</taxon>
        <taxon>Spermatophyta</taxon>
        <taxon>Magnoliopsida</taxon>
        <taxon>eudicotyledons</taxon>
        <taxon>Gunneridae</taxon>
        <taxon>Pentapetalae</taxon>
        <taxon>rosids</taxon>
        <taxon>fabids</taxon>
        <taxon>Fabales</taxon>
        <taxon>Fabaceae</taxon>
        <taxon>Papilionoideae</taxon>
        <taxon>50 kb inversion clade</taxon>
        <taxon>NPAAA clade</taxon>
        <taxon>Hologalegina</taxon>
        <taxon>IRL clade</taxon>
        <taxon>Trifolieae</taxon>
        <taxon>Trifolium</taxon>
    </lineage>
</organism>
<reference evidence="3 4" key="1">
    <citation type="journal article" date="2018" name="Front. Plant Sci.">
        <title>Red Clover (Trifolium pratense) and Zigzag Clover (T. medium) - A Picture of Genomic Similarities and Differences.</title>
        <authorList>
            <person name="Dluhosova J."/>
            <person name="Istvanek J."/>
            <person name="Nedelnik J."/>
            <person name="Repkova J."/>
        </authorList>
    </citation>
    <scope>NUCLEOTIDE SEQUENCE [LARGE SCALE GENOMIC DNA]</scope>
    <source>
        <strain evidence="4">cv. 10/8</strain>
        <tissue evidence="3">Leaf</tissue>
    </source>
</reference>
<dbReference type="Proteomes" id="UP000265520">
    <property type="component" value="Unassembled WGS sequence"/>
</dbReference>
<keyword evidence="4" id="KW-1185">Reference proteome</keyword>
<dbReference type="PRINTS" id="PR01217">
    <property type="entry name" value="PRICHEXTENSN"/>
</dbReference>
<feature type="coiled-coil region" evidence="1">
    <location>
        <begin position="273"/>
        <end position="303"/>
    </location>
</feature>
<evidence type="ECO:0000313" key="3">
    <source>
        <dbReference type="EMBL" id="MCH95460.1"/>
    </source>
</evidence>
<feature type="non-terminal residue" evidence="3">
    <location>
        <position position="384"/>
    </location>
</feature>
<evidence type="ECO:0000256" key="2">
    <source>
        <dbReference type="SAM" id="MobiDB-lite"/>
    </source>
</evidence>
<gene>
    <name evidence="3" type="ORF">A2U01_0016436</name>
</gene>
<evidence type="ECO:0000313" key="4">
    <source>
        <dbReference type="Proteomes" id="UP000265520"/>
    </source>
</evidence>
<feature type="non-terminal residue" evidence="3">
    <location>
        <position position="1"/>
    </location>
</feature>
<feature type="compositionally biased region" description="Pro residues" evidence="2">
    <location>
        <begin position="12"/>
        <end position="27"/>
    </location>
</feature>
<feature type="compositionally biased region" description="Polar residues" evidence="2">
    <location>
        <begin position="90"/>
        <end position="100"/>
    </location>
</feature>
<accession>A0A392N6N0</accession>
<protein>
    <submittedName>
        <fullName evidence="3">Uncharacterized protein</fullName>
    </submittedName>
</protein>
<name>A0A392N6N0_9FABA</name>
<sequence length="384" mass="42790">PSHETQHKSSSPPKPTSPQPQSEPQPDIPVTKPISPTKQSSPHPEPTPEHQYPEPTPEHQSPEPTHEHQSPKPTPEHKSPEPSPEHIYPESTSDISSSEPTPEPHPNPSAEHASPERIHTCAPKPSEVEVVIIDNPTPETPILSTIPNPSPSSSNTFNNLSTQFHEDLLRLSTIKDRFLVCPSDVDLEVSSIKARICNALDVAAAKVKAVIGKRDLEGISFMRDSLARAELKRLTPFNHEEHERAKLVAIAAAVRRMSEFKDCWVDSTLLQRLEDQRIETERLEEAAARVAELANELHNEDATEEDVLDVLASQNQEDVLMIDYPEEGEPSDKGKAPLVEEPEPVIEDQAPVMADQLRIFQEALREQQEGLERQRAAQETLETK</sequence>
<dbReference type="EMBL" id="LXQA010029870">
    <property type="protein sequence ID" value="MCH95460.1"/>
    <property type="molecule type" value="Genomic_DNA"/>
</dbReference>
<keyword evidence="1" id="KW-0175">Coiled coil</keyword>
<comment type="caution">
    <text evidence="3">The sequence shown here is derived from an EMBL/GenBank/DDBJ whole genome shotgun (WGS) entry which is preliminary data.</text>
</comment>
<evidence type="ECO:0000256" key="1">
    <source>
        <dbReference type="SAM" id="Coils"/>
    </source>
</evidence>
<proteinExistence type="predicted"/>
<feature type="compositionally biased region" description="Basic and acidic residues" evidence="2">
    <location>
        <begin position="46"/>
        <end position="88"/>
    </location>
</feature>